<dbReference type="PRINTS" id="PR01036">
    <property type="entry name" value="TCRTETB"/>
</dbReference>
<comment type="subcellular location">
    <subcellularLocation>
        <location evidence="1">Cell membrane</location>
        <topology evidence="1">Multi-pass membrane protein</topology>
    </subcellularLocation>
</comment>
<dbReference type="PROSITE" id="PS50850">
    <property type="entry name" value="MFS"/>
    <property type="match status" value="1"/>
</dbReference>
<dbReference type="EMBL" id="FOQD01000019">
    <property type="protein sequence ID" value="SFJ38010.1"/>
    <property type="molecule type" value="Genomic_DNA"/>
</dbReference>
<feature type="transmembrane region" description="Helical" evidence="7">
    <location>
        <begin position="18"/>
        <end position="43"/>
    </location>
</feature>
<feature type="transmembrane region" description="Helical" evidence="7">
    <location>
        <begin position="55"/>
        <end position="74"/>
    </location>
</feature>
<feature type="transmembrane region" description="Helical" evidence="7">
    <location>
        <begin position="312"/>
        <end position="333"/>
    </location>
</feature>
<feature type="domain" description="Major facilitator superfamily (MFS) profile" evidence="8">
    <location>
        <begin position="21"/>
        <end position="500"/>
    </location>
</feature>
<gene>
    <name evidence="9" type="ORF">SAMN05421753_11962</name>
</gene>
<dbReference type="PANTHER" id="PTHR23501:SF197">
    <property type="entry name" value="COMD"/>
    <property type="match status" value="1"/>
</dbReference>
<feature type="transmembrane region" description="Helical" evidence="7">
    <location>
        <begin position="111"/>
        <end position="132"/>
    </location>
</feature>
<proteinExistence type="predicted"/>
<keyword evidence="6 7" id="KW-0472">Membrane</keyword>
<feature type="transmembrane region" description="Helical" evidence="7">
    <location>
        <begin position="340"/>
        <end position="359"/>
    </location>
</feature>
<sequence length="527" mass="55633">MDAAPPLEAPAPVSHRQILIIFSGLMLALMLAALDSTIVATALPTIVGELGGLTHLSWVVTAYLLAQTVVTPIYGKLGDLYGRKGVLQAAIVLFLLGSVLCGMSQSMTHLILFRWIQGLGGGGLMVTTQAVVGDIVPPRQRGRYQGIFGAVFGVASVAGPLIGGYFTTHWSWRWIFYINLPIGALAMFVLAVTLPSRCVTVRHKIDYLGAGLFALVLSSIILVTDLGGTEYAWSSPLILGLIAAAAIGLAAFLFVEGAASEPVLPLRLFLERTFIVSAALGSIVGFSLWGSVTYLPVFLQVVKGSTPTASGIQLLPLMGGVLVMSIASGQIISRTGRYKLFPMAGMLIMACGLWLLSGMTPDIRLPTASCYFLLLGLGLGMVMQVLVIAIQNAVPYRDLGVATSGAILFRLMGGAVGTAILGTIFSAQLHRHLAELLPETHGGGGPLARITPQMIMSMPEETRTLYTQAFALSFSTVFLVAACIASVGFLISWLLPEIPLKHTIAESAKHSIGEEAGEPFNMPVGDG</sequence>
<dbReference type="Proteomes" id="UP000199518">
    <property type="component" value="Unassembled WGS sequence"/>
</dbReference>
<accession>A0A1I3QWA0</accession>
<name>A0A1I3QWA0_9PLAN</name>
<dbReference type="InterPro" id="IPR036259">
    <property type="entry name" value="MFS_trans_sf"/>
</dbReference>
<keyword evidence="5 7" id="KW-1133">Transmembrane helix</keyword>
<dbReference type="Gene3D" id="1.20.1720.10">
    <property type="entry name" value="Multidrug resistance protein D"/>
    <property type="match status" value="1"/>
</dbReference>
<evidence type="ECO:0000313" key="9">
    <source>
        <dbReference type="EMBL" id="SFJ38010.1"/>
    </source>
</evidence>
<evidence type="ECO:0000256" key="3">
    <source>
        <dbReference type="ARBA" id="ARBA00022475"/>
    </source>
</evidence>
<dbReference type="GO" id="GO:0022857">
    <property type="term" value="F:transmembrane transporter activity"/>
    <property type="evidence" value="ECO:0007669"/>
    <property type="project" value="InterPro"/>
</dbReference>
<keyword evidence="3" id="KW-1003">Cell membrane</keyword>
<dbReference type="AlphaFoldDB" id="A0A1I3QWA0"/>
<keyword evidence="4 7" id="KW-0812">Transmembrane</keyword>
<protein>
    <submittedName>
        <fullName evidence="9">Drug resistance transporter, EmrB/QacA subfamily</fullName>
    </submittedName>
</protein>
<dbReference type="CDD" id="cd17502">
    <property type="entry name" value="MFS_Azr1_MDR_like"/>
    <property type="match status" value="1"/>
</dbReference>
<feature type="transmembrane region" description="Helical" evidence="7">
    <location>
        <begin position="207"/>
        <end position="227"/>
    </location>
</feature>
<keyword evidence="10" id="KW-1185">Reference proteome</keyword>
<evidence type="ECO:0000256" key="5">
    <source>
        <dbReference type="ARBA" id="ARBA00022989"/>
    </source>
</evidence>
<feature type="transmembrane region" description="Helical" evidence="7">
    <location>
        <begin position="86"/>
        <end position="105"/>
    </location>
</feature>
<dbReference type="GO" id="GO:0005886">
    <property type="term" value="C:plasma membrane"/>
    <property type="evidence" value="ECO:0007669"/>
    <property type="project" value="UniProtKB-SubCell"/>
</dbReference>
<feature type="transmembrane region" description="Helical" evidence="7">
    <location>
        <begin position="406"/>
        <end position="427"/>
    </location>
</feature>
<feature type="transmembrane region" description="Helical" evidence="7">
    <location>
        <begin position="233"/>
        <end position="254"/>
    </location>
</feature>
<feature type="transmembrane region" description="Helical" evidence="7">
    <location>
        <begin position="469"/>
        <end position="495"/>
    </location>
</feature>
<feature type="transmembrane region" description="Helical" evidence="7">
    <location>
        <begin position="371"/>
        <end position="394"/>
    </location>
</feature>
<dbReference type="InterPro" id="IPR004638">
    <property type="entry name" value="EmrB-like"/>
</dbReference>
<feature type="transmembrane region" description="Helical" evidence="7">
    <location>
        <begin position="174"/>
        <end position="195"/>
    </location>
</feature>
<dbReference type="Gene3D" id="1.20.1250.20">
    <property type="entry name" value="MFS general substrate transporter like domains"/>
    <property type="match status" value="1"/>
</dbReference>
<keyword evidence="2" id="KW-0813">Transport</keyword>
<dbReference type="FunFam" id="1.20.1720.10:FF:000004">
    <property type="entry name" value="EmrB/QacA family drug resistance transporter"/>
    <property type="match status" value="1"/>
</dbReference>
<dbReference type="RefSeq" id="WP_092055271.1">
    <property type="nucleotide sequence ID" value="NZ_FOQD01000019.1"/>
</dbReference>
<feature type="transmembrane region" description="Helical" evidence="7">
    <location>
        <begin position="144"/>
        <end position="168"/>
    </location>
</feature>
<dbReference type="PANTHER" id="PTHR23501">
    <property type="entry name" value="MAJOR FACILITATOR SUPERFAMILY"/>
    <property type="match status" value="1"/>
</dbReference>
<feature type="transmembrane region" description="Helical" evidence="7">
    <location>
        <begin position="274"/>
        <end position="292"/>
    </location>
</feature>
<dbReference type="STRING" id="1576369.SAMN05421753_11962"/>
<dbReference type="SUPFAM" id="SSF103473">
    <property type="entry name" value="MFS general substrate transporter"/>
    <property type="match status" value="2"/>
</dbReference>
<reference evidence="10" key="1">
    <citation type="submission" date="2016-10" db="EMBL/GenBank/DDBJ databases">
        <authorList>
            <person name="Varghese N."/>
            <person name="Submissions S."/>
        </authorList>
    </citation>
    <scope>NUCLEOTIDE SEQUENCE [LARGE SCALE GENOMIC DNA]</scope>
    <source>
        <strain evidence="10">DSM 26348</strain>
    </source>
</reference>
<evidence type="ECO:0000256" key="2">
    <source>
        <dbReference type="ARBA" id="ARBA00022448"/>
    </source>
</evidence>
<evidence type="ECO:0000259" key="8">
    <source>
        <dbReference type="PROSITE" id="PS50850"/>
    </source>
</evidence>
<organism evidence="9 10">
    <name type="scientific">Planctomicrobium piriforme</name>
    <dbReference type="NCBI Taxonomy" id="1576369"/>
    <lineage>
        <taxon>Bacteria</taxon>
        <taxon>Pseudomonadati</taxon>
        <taxon>Planctomycetota</taxon>
        <taxon>Planctomycetia</taxon>
        <taxon>Planctomycetales</taxon>
        <taxon>Planctomycetaceae</taxon>
        <taxon>Planctomicrobium</taxon>
    </lineage>
</organism>
<evidence type="ECO:0000256" key="1">
    <source>
        <dbReference type="ARBA" id="ARBA00004651"/>
    </source>
</evidence>
<evidence type="ECO:0000256" key="4">
    <source>
        <dbReference type="ARBA" id="ARBA00022692"/>
    </source>
</evidence>
<evidence type="ECO:0000256" key="7">
    <source>
        <dbReference type="SAM" id="Phobius"/>
    </source>
</evidence>
<dbReference type="NCBIfam" id="TIGR00711">
    <property type="entry name" value="efflux_EmrB"/>
    <property type="match status" value="1"/>
</dbReference>
<dbReference type="OrthoDB" id="6360at2"/>
<dbReference type="InterPro" id="IPR020846">
    <property type="entry name" value="MFS_dom"/>
</dbReference>
<evidence type="ECO:0000313" key="10">
    <source>
        <dbReference type="Proteomes" id="UP000199518"/>
    </source>
</evidence>
<dbReference type="Pfam" id="PF07690">
    <property type="entry name" value="MFS_1"/>
    <property type="match status" value="1"/>
</dbReference>
<dbReference type="InterPro" id="IPR011701">
    <property type="entry name" value="MFS"/>
</dbReference>
<evidence type="ECO:0000256" key="6">
    <source>
        <dbReference type="ARBA" id="ARBA00023136"/>
    </source>
</evidence>